<keyword evidence="5" id="KW-0611">Plant defense</keyword>
<comment type="similarity">
    <text evidence="1">Belongs to the disease resistance NB-LRR family.</text>
</comment>
<dbReference type="InterPro" id="IPR050905">
    <property type="entry name" value="Plant_NBS-LRR"/>
</dbReference>
<evidence type="ECO:0000256" key="1">
    <source>
        <dbReference type="ARBA" id="ARBA00008894"/>
    </source>
</evidence>
<organism evidence="11 12">
    <name type="scientific">Rubroshorea leprosula</name>
    <dbReference type="NCBI Taxonomy" id="152421"/>
    <lineage>
        <taxon>Eukaryota</taxon>
        <taxon>Viridiplantae</taxon>
        <taxon>Streptophyta</taxon>
        <taxon>Embryophyta</taxon>
        <taxon>Tracheophyta</taxon>
        <taxon>Spermatophyta</taxon>
        <taxon>Magnoliopsida</taxon>
        <taxon>eudicotyledons</taxon>
        <taxon>Gunneridae</taxon>
        <taxon>Pentapetalae</taxon>
        <taxon>rosids</taxon>
        <taxon>malvids</taxon>
        <taxon>Malvales</taxon>
        <taxon>Dipterocarpaceae</taxon>
        <taxon>Rubroshorea</taxon>
    </lineage>
</organism>
<protein>
    <recommendedName>
        <fullName evidence="13">NB-ARC domain-containing protein</fullName>
    </recommendedName>
</protein>
<dbReference type="SMART" id="SM00369">
    <property type="entry name" value="LRR_TYP"/>
    <property type="match status" value="3"/>
</dbReference>
<dbReference type="GO" id="GO:0043531">
    <property type="term" value="F:ADP binding"/>
    <property type="evidence" value="ECO:0007669"/>
    <property type="project" value="InterPro"/>
</dbReference>
<keyword evidence="4" id="KW-0547">Nucleotide-binding</keyword>
<dbReference type="InterPro" id="IPR036388">
    <property type="entry name" value="WH-like_DNA-bd_sf"/>
</dbReference>
<keyword evidence="12" id="KW-1185">Reference proteome</keyword>
<dbReference type="PANTHER" id="PTHR33463:SF187">
    <property type="entry name" value="AND NB-ARC DOMAIN DISEASE RESISTANCE PROTEIN, PUTATIVE-RELATED"/>
    <property type="match status" value="1"/>
</dbReference>
<dbReference type="InterPro" id="IPR032675">
    <property type="entry name" value="LRR_dom_sf"/>
</dbReference>
<keyword evidence="3" id="KW-0677">Repeat</keyword>
<evidence type="ECO:0000259" key="10">
    <source>
        <dbReference type="Pfam" id="PF23559"/>
    </source>
</evidence>
<evidence type="ECO:0000256" key="6">
    <source>
        <dbReference type="ARBA" id="ARBA00022840"/>
    </source>
</evidence>
<dbReference type="InterPro" id="IPR042197">
    <property type="entry name" value="Apaf_helical"/>
</dbReference>
<dbReference type="Pfam" id="PF23247">
    <property type="entry name" value="LRR_RPS2"/>
    <property type="match status" value="2"/>
</dbReference>
<dbReference type="SUPFAM" id="SSF52058">
    <property type="entry name" value="L domain-like"/>
    <property type="match status" value="1"/>
</dbReference>
<feature type="domain" description="Disease resistance protein winged helix" evidence="10">
    <location>
        <begin position="721"/>
        <end position="792"/>
    </location>
</feature>
<feature type="domain" description="Disease resistance protein At4g27190-like leucine-rich repeats" evidence="9">
    <location>
        <begin position="1014"/>
        <end position="1131"/>
    </location>
</feature>
<evidence type="ECO:0000313" key="12">
    <source>
        <dbReference type="Proteomes" id="UP001054252"/>
    </source>
</evidence>
<evidence type="ECO:0000313" key="11">
    <source>
        <dbReference type="EMBL" id="GKV51132.1"/>
    </source>
</evidence>
<gene>
    <name evidence="11" type="ORF">SLEP1_g57806</name>
</gene>
<dbReference type="InterPro" id="IPR027417">
    <property type="entry name" value="P-loop_NTPase"/>
</dbReference>
<dbReference type="InterPro" id="IPR002182">
    <property type="entry name" value="NB-ARC"/>
</dbReference>
<evidence type="ECO:0000256" key="3">
    <source>
        <dbReference type="ARBA" id="ARBA00022737"/>
    </source>
</evidence>
<dbReference type="PANTHER" id="PTHR33463">
    <property type="entry name" value="NB-ARC DOMAIN-CONTAINING PROTEIN-RELATED"/>
    <property type="match status" value="1"/>
</dbReference>
<dbReference type="EMBL" id="BPVZ01000439">
    <property type="protein sequence ID" value="GKV51132.1"/>
    <property type="molecule type" value="Genomic_DNA"/>
</dbReference>
<dbReference type="GO" id="GO:0005524">
    <property type="term" value="F:ATP binding"/>
    <property type="evidence" value="ECO:0007669"/>
    <property type="project" value="UniProtKB-KW"/>
</dbReference>
<dbReference type="SUPFAM" id="SSF52540">
    <property type="entry name" value="P-loop containing nucleoside triphosphate hydrolases"/>
    <property type="match status" value="1"/>
</dbReference>
<evidence type="ECO:0000256" key="5">
    <source>
        <dbReference type="ARBA" id="ARBA00022821"/>
    </source>
</evidence>
<dbReference type="FunFam" id="3.40.50.300:FF:001091">
    <property type="entry name" value="Probable disease resistance protein At1g61300"/>
    <property type="match status" value="1"/>
</dbReference>
<feature type="domain" description="NB-ARC" evidence="8">
    <location>
        <begin position="464"/>
        <end position="637"/>
    </location>
</feature>
<keyword evidence="2" id="KW-0433">Leucine-rich repeat</keyword>
<evidence type="ECO:0000256" key="7">
    <source>
        <dbReference type="SAM" id="Coils"/>
    </source>
</evidence>
<feature type="domain" description="Disease resistance protein At4g27190-like leucine-rich repeats" evidence="9">
    <location>
        <begin position="1156"/>
        <end position="1260"/>
    </location>
</feature>
<dbReference type="Pfam" id="PF23559">
    <property type="entry name" value="WHD_DRP"/>
    <property type="match status" value="1"/>
</dbReference>
<dbReference type="InterPro" id="IPR057135">
    <property type="entry name" value="At4g27190-like_LRR"/>
</dbReference>
<dbReference type="PROSITE" id="PS51450">
    <property type="entry name" value="LRR"/>
    <property type="match status" value="1"/>
</dbReference>
<dbReference type="Proteomes" id="UP001054252">
    <property type="component" value="Unassembled WGS sequence"/>
</dbReference>
<dbReference type="Gene3D" id="3.40.50.300">
    <property type="entry name" value="P-loop containing nucleotide triphosphate hydrolases"/>
    <property type="match status" value="1"/>
</dbReference>
<dbReference type="PRINTS" id="PR00364">
    <property type="entry name" value="DISEASERSIST"/>
</dbReference>
<dbReference type="Gene3D" id="1.10.10.10">
    <property type="entry name" value="Winged helix-like DNA-binding domain superfamily/Winged helix DNA-binding domain"/>
    <property type="match status" value="1"/>
</dbReference>
<name>A0AAV5MRV6_9ROSI</name>
<evidence type="ECO:0000256" key="2">
    <source>
        <dbReference type="ARBA" id="ARBA00022614"/>
    </source>
</evidence>
<evidence type="ECO:0008006" key="13">
    <source>
        <dbReference type="Google" id="ProtNLM"/>
    </source>
</evidence>
<dbReference type="GO" id="GO:0006952">
    <property type="term" value="P:defense response"/>
    <property type="evidence" value="ECO:0007669"/>
    <property type="project" value="UniProtKB-KW"/>
</dbReference>
<dbReference type="InterPro" id="IPR058922">
    <property type="entry name" value="WHD_DRP"/>
</dbReference>
<sequence>MDNIKWVMDIVTDVVPKVKKYVSYQIHHNHYVNEFKDMQTKLKRRRQDVEQELRTQLKQPRKIAKKEVKAWLKEADQETAEKVAEDLIYKGGPFTYIFSSRELDERTQSLEEGIFKQGEKYTSAGESLVVDTPSIEYWATVFEERQEQLKLRQKDIEAKLETQLMQPGKIASMEVKDWLKKVSQQIPIKVEDLINQGGCSSLSNLRRKIEELKQIFEQGENYTNDSQGLVIDDHSIKGVSQLVDECRGRDDIQDQILEWLKGGECQETLTLLSSKKTKFDILKFQKRIASSLGLELKPEDHENENKPAGLISQRKLDKRTQSLTEGIFKQGEKYTSAGESLVLDTPSIEYWATAFEEKQERLKHQKEDIEEILKTQCMQLGKIARKEVEEWLEKAGQQIGIKVEGLINQGECSSSTNLKKNIEELKQILEEGKEFTNAGVSLVIDDHSIKGVPLLVKECRGRDDIQDQILEWLKGDEVTRIAVSGMGGVGKTTIMKQAHNQLLKESKFNKIIWVKVSRDFDIIVQQKKKFDILKFQKRIASSLELKLEPEDHDNETKLAGLISQKLRQGNSLLILDDVWQQFCLEDVGIPILDGNNGCKVVLTTRLQDVARGMECEVVMVSPLPANEASALFWEKVGSDVFSDGKIKRDIEPFVKKILQKCDGVPLAIVTVAKSMRGKLLPRHWKLALSEFSKFESIIDCLKFSYECLESQCQQCFLYCALYPEDHEILKEELIEYWIEEGLIYKEGKTREAMNWKGHDIVDKLVDNCLLQSVKNIDNQECVSMHDLLREMALEVSQFFVKAGIALEKLPEEDEWRDCLKVSLMRNHIKEIPSSMPSLKCPMLTTLLLSNNNISTIPEALFEHMLGLKILDISHNLELSRLPSSVSKLEKLTTLLLGNCGFLEEVPSLSNLVGLKKLDLSWTSIEELPQGLNMLTNLKYLSLGGRLSETLDEQLQNLSKLQHLLANAYPDAETKYKWETIGIWGKLQKLEKLELGYLDNLNMVFGEVGAIAESAPLPAGTFSSLQYISVIECDKIKMLFSVRWLGYLQKLQTIEVTYCWQMEEIIGSESEEGEKVTLPNLESLRLGSLPQLKSIYNGSLICDSIKKIKIFNCKNIESAFWSGFNPLPNLEYLCLFELQSLKCVFDEESLGLSPLVPPTSFFPLKEIEVLDCHQLKKVFSSGWLLHYFQSLETIKVENCPKMEELISSSAHEEGKVTLPQLQSLKLIELPQLKSIYSSSGVFICDSIQSLIIYKCEKLKRIPLNFHLLDNVQSSHPPSLKKIRVYPKEWWESLAWDHPNAKDNL</sequence>
<accession>A0AAV5MRV6</accession>
<evidence type="ECO:0000259" key="8">
    <source>
        <dbReference type="Pfam" id="PF00931"/>
    </source>
</evidence>
<dbReference type="Pfam" id="PF00931">
    <property type="entry name" value="NB-ARC"/>
    <property type="match status" value="1"/>
</dbReference>
<evidence type="ECO:0000259" key="9">
    <source>
        <dbReference type="Pfam" id="PF23247"/>
    </source>
</evidence>
<dbReference type="Pfam" id="PF13855">
    <property type="entry name" value="LRR_8"/>
    <property type="match status" value="1"/>
</dbReference>
<reference evidence="11 12" key="1">
    <citation type="journal article" date="2021" name="Commun. Biol.">
        <title>The genome of Shorea leprosula (Dipterocarpaceae) highlights the ecological relevance of drought in aseasonal tropical rainforests.</title>
        <authorList>
            <person name="Ng K.K.S."/>
            <person name="Kobayashi M.J."/>
            <person name="Fawcett J.A."/>
            <person name="Hatakeyama M."/>
            <person name="Paape T."/>
            <person name="Ng C.H."/>
            <person name="Ang C.C."/>
            <person name="Tnah L.H."/>
            <person name="Lee C.T."/>
            <person name="Nishiyama T."/>
            <person name="Sese J."/>
            <person name="O'Brien M.J."/>
            <person name="Copetti D."/>
            <person name="Mohd Noor M.I."/>
            <person name="Ong R.C."/>
            <person name="Putra M."/>
            <person name="Sireger I.Z."/>
            <person name="Indrioko S."/>
            <person name="Kosugi Y."/>
            <person name="Izuno A."/>
            <person name="Isagi Y."/>
            <person name="Lee S.L."/>
            <person name="Shimizu K.K."/>
        </authorList>
    </citation>
    <scope>NUCLEOTIDE SEQUENCE [LARGE SCALE GENOMIC DNA]</scope>
    <source>
        <strain evidence="11">214</strain>
    </source>
</reference>
<dbReference type="Gene3D" id="3.80.10.10">
    <property type="entry name" value="Ribonuclease Inhibitor"/>
    <property type="match status" value="4"/>
</dbReference>
<dbReference type="InterPro" id="IPR001611">
    <property type="entry name" value="Leu-rich_rpt"/>
</dbReference>
<keyword evidence="6" id="KW-0067">ATP-binding</keyword>
<dbReference type="Gene3D" id="1.10.8.430">
    <property type="entry name" value="Helical domain of apoptotic protease-activating factors"/>
    <property type="match status" value="1"/>
</dbReference>
<keyword evidence="7" id="KW-0175">Coiled coil</keyword>
<comment type="caution">
    <text evidence="11">The sequence shown here is derived from an EMBL/GenBank/DDBJ whole genome shotgun (WGS) entry which is preliminary data.</text>
</comment>
<feature type="coiled-coil region" evidence="7">
    <location>
        <begin position="32"/>
        <end position="81"/>
    </location>
</feature>
<proteinExistence type="inferred from homology"/>
<dbReference type="FunFam" id="1.10.10.10:FF:000322">
    <property type="entry name" value="Probable disease resistance protein At1g63360"/>
    <property type="match status" value="1"/>
</dbReference>
<dbReference type="InterPro" id="IPR003591">
    <property type="entry name" value="Leu-rich_rpt_typical-subtyp"/>
</dbReference>
<evidence type="ECO:0000256" key="4">
    <source>
        <dbReference type="ARBA" id="ARBA00022741"/>
    </source>
</evidence>